<dbReference type="PANTHER" id="PTHR31942:SF57">
    <property type="entry name" value="MLO-LIKE PROTEIN"/>
    <property type="match status" value="1"/>
</dbReference>
<keyword evidence="5 8" id="KW-1133">Transmembrane helix</keyword>
<reference evidence="10" key="1">
    <citation type="submission" date="2025-08" db="UniProtKB">
        <authorList>
            <consortium name="RefSeq"/>
        </authorList>
    </citation>
    <scope>IDENTIFICATION</scope>
    <source>
        <tissue evidence="10">Stem</tissue>
    </source>
</reference>
<accession>A0ABM3KBL4</accession>
<evidence type="ECO:0000256" key="6">
    <source>
        <dbReference type="ARBA" id="ARBA00023136"/>
    </source>
</evidence>
<comment type="subcellular location">
    <subcellularLocation>
        <location evidence="1">Membrane</location>
        <topology evidence="1">Multi-pass membrane protein</topology>
    </subcellularLocation>
</comment>
<evidence type="ECO:0000313" key="9">
    <source>
        <dbReference type="Proteomes" id="UP001652600"/>
    </source>
</evidence>
<evidence type="ECO:0000313" key="10">
    <source>
        <dbReference type="RefSeq" id="XP_050935169.1"/>
    </source>
</evidence>
<keyword evidence="4" id="KW-0611">Plant defense</keyword>
<feature type="transmembrane region" description="Helical" evidence="8">
    <location>
        <begin position="306"/>
        <end position="328"/>
    </location>
</feature>
<keyword evidence="7" id="KW-0568">Pathogenesis-related protein</keyword>
<protein>
    <submittedName>
        <fullName evidence="10">MLO-like protein 12</fullName>
    </submittedName>
</protein>
<feature type="transmembrane region" description="Helical" evidence="8">
    <location>
        <begin position="278"/>
        <end position="300"/>
    </location>
</feature>
<sequence>MGEISSSGGGSLESSPTWAISSFAFFFFFLAFIIETSLHRLAQFLARKRIKSFERGLRKIKTEMMKMGFMSLLLELLESSIPNICVSKRVAKSFLPCKDIAMEYLSMEPVVFTSKNKSLGFNSPTTLPLLNSEQADHCESKGMVSLMSREGVSQLNLLISVLAVFHVLYCIFTMCLGIAKIRKWKAWEKETQALDYQIANDPRRFRLTRQTSIGKRHLNFYATHPLLIWPVCFIRQFSGSVSKSDYFTLRNGFIVSNIAGGSEFNFQKFLHRAFDHDFVQVIQIRFWIWIFSILLIFFSAHEFYNYYWLPFIPLVIVVTVGTKLEVIITKMCVESSKRKPVSSGAFLVKPQDQLFWFSKPSWLLYLIQFVLIQCEVIDLDDPINRIENATKYEEQYT</sequence>
<keyword evidence="9" id="KW-1185">Reference proteome</keyword>
<comment type="similarity">
    <text evidence="2">Belongs to the MLO family.</text>
</comment>
<evidence type="ECO:0000256" key="8">
    <source>
        <dbReference type="SAM" id="Phobius"/>
    </source>
</evidence>
<proteinExistence type="inferred from homology"/>
<evidence type="ECO:0000256" key="2">
    <source>
        <dbReference type="ARBA" id="ARBA00006574"/>
    </source>
</evidence>
<evidence type="ECO:0000256" key="5">
    <source>
        <dbReference type="ARBA" id="ARBA00022989"/>
    </source>
</evidence>
<evidence type="ECO:0000256" key="3">
    <source>
        <dbReference type="ARBA" id="ARBA00022692"/>
    </source>
</evidence>
<evidence type="ECO:0000256" key="1">
    <source>
        <dbReference type="ARBA" id="ARBA00004141"/>
    </source>
</evidence>
<name>A0ABM3KBL4_CUCME</name>
<dbReference type="GeneID" id="103496007"/>
<dbReference type="InterPro" id="IPR004326">
    <property type="entry name" value="Mlo"/>
</dbReference>
<dbReference type="PANTHER" id="PTHR31942">
    <property type="entry name" value="MLO-LIKE PROTEIN 1"/>
    <property type="match status" value="1"/>
</dbReference>
<dbReference type="Proteomes" id="UP001652600">
    <property type="component" value="Chromosome 11"/>
</dbReference>
<evidence type="ECO:0000256" key="4">
    <source>
        <dbReference type="ARBA" id="ARBA00022821"/>
    </source>
</evidence>
<keyword evidence="6 8" id="KW-0472">Membrane</keyword>
<dbReference type="RefSeq" id="XP_050935169.1">
    <property type="nucleotide sequence ID" value="XM_051079212.1"/>
</dbReference>
<evidence type="ECO:0000256" key="7">
    <source>
        <dbReference type="ARBA" id="ARBA00023265"/>
    </source>
</evidence>
<organism evidence="9 10">
    <name type="scientific">Cucumis melo</name>
    <name type="common">Muskmelon</name>
    <dbReference type="NCBI Taxonomy" id="3656"/>
    <lineage>
        <taxon>Eukaryota</taxon>
        <taxon>Viridiplantae</taxon>
        <taxon>Streptophyta</taxon>
        <taxon>Embryophyta</taxon>
        <taxon>Tracheophyta</taxon>
        <taxon>Spermatophyta</taxon>
        <taxon>Magnoliopsida</taxon>
        <taxon>eudicotyledons</taxon>
        <taxon>Gunneridae</taxon>
        <taxon>Pentapetalae</taxon>
        <taxon>rosids</taxon>
        <taxon>fabids</taxon>
        <taxon>Cucurbitales</taxon>
        <taxon>Cucurbitaceae</taxon>
        <taxon>Benincaseae</taxon>
        <taxon>Cucumis</taxon>
    </lineage>
</organism>
<keyword evidence="3 8" id="KW-0812">Transmembrane</keyword>
<feature type="transmembrane region" description="Helical" evidence="8">
    <location>
        <begin position="20"/>
        <end position="46"/>
    </location>
</feature>
<dbReference type="Pfam" id="PF03094">
    <property type="entry name" value="Mlo"/>
    <property type="match status" value="1"/>
</dbReference>
<gene>
    <name evidence="10" type="primary">LOC103496007</name>
</gene>
<feature type="transmembrane region" description="Helical" evidence="8">
    <location>
        <begin position="157"/>
        <end position="179"/>
    </location>
</feature>